<name>A0A016U9L5_9BILA</name>
<comment type="caution">
    <text evidence="1">The sequence shown here is derived from an EMBL/GenBank/DDBJ whole genome shotgun (WGS) entry which is preliminary data.</text>
</comment>
<evidence type="ECO:0000313" key="1">
    <source>
        <dbReference type="EMBL" id="EYC11606.1"/>
    </source>
</evidence>
<organism evidence="1 2">
    <name type="scientific">Ancylostoma ceylanicum</name>
    <dbReference type="NCBI Taxonomy" id="53326"/>
    <lineage>
        <taxon>Eukaryota</taxon>
        <taxon>Metazoa</taxon>
        <taxon>Ecdysozoa</taxon>
        <taxon>Nematoda</taxon>
        <taxon>Chromadorea</taxon>
        <taxon>Rhabditida</taxon>
        <taxon>Rhabditina</taxon>
        <taxon>Rhabditomorpha</taxon>
        <taxon>Strongyloidea</taxon>
        <taxon>Ancylostomatidae</taxon>
        <taxon>Ancylostomatinae</taxon>
        <taxon>Ancylostoma</taxon>
    </lineage>
</organism>
<reference evidence="2" key="1">
    <citation type="journal article" date="2015" name="Nat. Genet.">
        <title>The genome and transcriptome of the zoonotic hookworm Ancylostoma ceylanicum identify infection-specific gene families.</title>
        <authorList>
            <person name="Schwarz E.M."/>
            <person name="Hu Y."/>
            <person name="Antoshechkin I."/>
            <person name="Miller M.M."/>
            <person name="Sternberg P.W."/>
            <person name="Aroian R.V."/>
        </authorList>
    </citation>
    <scope>NUCLEOTIDE SEQUENCE</scope>
    <source>
        <strain evidence="2">HY135</strain>
    </source>
</reference>
<gene>
    <name evidence="1" type="primary">Acey_s0050.g2001</name>
    <name evidence="1" type="ORF">Y032_0050g2001</name>
</gene>
<dbReference type="EMBL" id="JARK01001386">
    <property type="protein sequence ID" value="EYC11606.1"/>
    <property type="molecule type" value="Genomic_DNA"/>
</dbReference>
<proteinExistence type="predicted"/>
<dbReference type="Proteomes" id="UP000024635">
    <property type="component" value="Unassembled WGS sequence"/>
</dbReference>
<evidence type="ECO:0000313" key="2">
    <source>
        <dbReference type="Proteomes" id="UP000024635"/>
    </source>
</evidence>
<accession>A0A016U9L5</accession>
<sequence length="81" mass="9066">MRRGRDNTGRCRALYLDGADGTCDLLIGWIDHLQSSAAPPFPSITLHTQHSTSTALARAAWMLIDVRFIAWLENREEPDGE</sequence>
<keyword evidence="2" id="KW-1185">Reference proteome</keyword>
<protein>
    <submittedName>
        <fullName evidence="1">Uncharacterized protein</fullName>
    </submittedName>
</protein>
<dbReference type="AlphaFoldDB" id="A0A016U9L5"/>